<organism evidence="5 6">
    <name type="scientific">Deinococcus rufus</name>
    <dbReference type="NCBI Taxonomy" id="2136097"/>
    <lineage>
        <taxon>Bacteria</taxon>
        <taxon>Thermotogati</taxon>
        <taxon>Deinococcota</taxon>
        <taxon>Deinococci</taxon>
        <taxon>Deinococcales</taxon>
        <taxon>Deinococcaceae</taxon>
        <taxon>Deinococcus</taxon>
    </lineage>
</organism>
<name>A0ABV7Z8K3_9DEIO</name>
<evidence type="ECO:0000256" key="3">
    <source>
        <dbReference type="ARBA" id="ARBA00048741"/>
    </source>
</evidence>
<dbReference type="InterPro" id="IPR051786">
    <property type="entry name" value="ASN_synthetase/amidase"/>
</dbReference>
<comment type="catalytic activity">
    <reaction evidence="3">
        <text>L-aspartate + L-glutamine + ATP + H2O = L-asparagine + L-glutamate + AMP + diphosphate + H(+)</text>
        <dbReference type="Rhea" id="RHEA:12228"/>
        <dbReference type="ChEBI" id="CHEBI:15377"/>
        <dbReference type="ChEBI" id="CHEBI:15378"/>
        <dbReference type="ChEBI" id="CHEBI:29985"/>
        <dbReference type="ChEBI" id="CHEBI:29991"/>
        <dbReference type="ChEBI" id="CHEBI:30616"/>
        <dbReference type="ChEBI" id="CHEBI:33019"/>
        <dbReference type="ChEBI" id="CHEBI:58048"/>
        <dbReference type="ChEBI" id="CHEBI:58359"/>
        <dbReference type="ChEBI" id="CHEBI:456215"/>
        <dbReference type="EC" id="6.3.5.4"/>
    </reaction>
</comment>
<feature type="domain" description="Asparagine synthetase" evidence="4">
    <location>
        <begin position="356"/>
        <end position="501"/>
    </location>
</feature>
<evidence type="ECO:0000256" key="1">
    <source>
        <dbReference type="ARBA" id="ARBA00005187"/>
    </source>
</evidence>
<dbReference type="EC" id="6.3.5.4" evidence="2"/>
<dbReference type="SUPFAM" id="SSF52402">
    <property type="entry name" value="Adenine nucleotide alpha hydrolases-like"/>
    <property type="match status" value="1"/>
</dbReference>
<evidence type="ECO:0000313" key="5">
    <source>
        <dbReference type="EMBL" id="MFC3832456.1"/>
    </source>
</evidence>
<proteinExistence type="predicted"/>
<reference evidence="6" key="1">
    <citation type="journal article" date="2019" name="Int. J. Syst. Evol. Microbiol.">
        <title>The Global Catalogue of Microorganisms (GCM) 10K type strain sequencing project: providing services to taxonomists for standard genome sequencing and annotation.</title>
        <authorList>
            <consortium name="The Broad Institute Genomics Platform"/>
            <consortium name="The Broad Institute Genome Sequencing Center for Infectious Disease"/>
            <person name="Wu L."/>
            <person name="Ma J."/>
        </authorList>
    </citation>
    <scope>NUCLEOTIDE SEQUENCE [LARGE SCALE GENOMIC DNA]</scope>
    <source>
        <strain evidence="6">CCTCC AB 2017081</strain>
    </source>
</reference>
<dbReference type="PANTHER" id="PTHR43284:SF1">
    <property type="entry name" value="ASPARAGINE SYNTHETASE"/>
    <property type="match status" value="1"/>
</dbReference>
<dbReference type="Proteomes" id="UP001595803">
    <property type="component" value="Unassembled WGS sequence"/>
</dbReference>
<dbReference type="Pfam" id="PF00733">
    <property type="entry name" value="Asn_synthase"/>
    <property type="match status" value="2"/>
</dbReference>
<evidence type="ECO:0000313" key="6">
    <source>
        <dbReference type="Proteomes" id="UP001595803"/>
    </source>
</evidence>
<protein>
    <recommendedName>
        <fullName evidence="2">asparagine synthase (glutamine-hydrolyzing)</fullName>
        <ecNumber evidence="2">6.3.5.4</ecNumber>
    </recommendedName>
</protein>
<evidence type="ECO:0000259" key="4">
    <source>
        <dbReference type="Pfam" id="PF00733"/>
    </source>
</evidence>
<sequence length="561" mass="61472">MSRGRDFAVVLTRHDRWPGSPELDVPGVGPWHVQVEGAPARSVHGDVTVLFKGQVYDTPAADLALGYAAHGPAFFRGLHGAFSMVVLDACAGEVLAVTDHVGTHTLYAAHDGTQVTLSTRADHPQFVHRPYRPEAVAAVLASGTPLNGTALHEGVHGLASASVHRVTGSGLASSVYWQLTPPSGTAAVPDALVDEYVFLLRQAVRRRRPAGGPVHLSLSGGHDSRGLLALLTREGQEVRAFAYGLRADIPHTDAQAAAQLAAQYGVPFEPVVAYHGDLPATIRRNAAWGQGVANFCEEVDAWATLEGSIEDVFTGEHAHGLHRDTLTDPDEQLVHQHIAPGQTITWFTDLLDPGAARQLQDAYRDTLDHVRARAAAYPHARQQHFVVMVSQRLSHMLLPWRERFTGRHAAVHVPYLDREVMEFMQRVPPEQLADKALFQRALRRLDPQVYRVPLARTQGYEADWTAELITHRARLEEEMLGHASRLDALVSPEVLRTLLRAVVPASSPGTLRRRVRSRLGQVRHGALLSRVLGHATIRAHPVSRTELLLRALTLRALDAPR</sequence>
<dbReference type="SUPFAM" id="SSF56235">
    <property type="entry name" value="N-terminal nucleophile aminohydrolases (Ntn hydrolases)"/>
    <property type="match status" value="1"/>
</dbReference>
<dbReference type="InterPro" id="IPR014729">
    <property type="entry name" value="Rossmann-like_a/b/a_fold"/>
</dbReference>
<dbReference type="Gene3D" id="3.40.50.620">
    <property type="entry name" value="HUPs"/>
    <property type="match status" value="1"/>
</dbReference>
<dbReference type="RefSeq" id="WP_322474156.1">
    <property type="nucleotide sequence ID" value="NZ_JBHRZG010000006.1"/>
</dbReference>
<evidence type="ECO:0000256" key="2">
    <source>
        <dbReference type="ARBA" id="ARBA00012737"/>
    </source>
</evidence>
<dbReference type="PANTHER" id="PTHR43284">
    <property type="entry name" value="ASPARAGINE SYNTHETASE (GLUTAMINE-HYDROLYZING)"/>
    <property type="match status" value="1"/>
</dbReference>
<comment type="caution">
    <text evidence="5">The sequence shown here is derived from an EMBL/GenBank/DDBJ whole genome shotgun (WGS) entry which is preliminary data.</text>
</comment>
<keyword evidence="6" id="KW-1185">Reference proteome</keyword>
<dbReference type="InterPro" id="IPR029055">
    <property type="entry name" value="Ntn_hydrolases_N"/>
</dbReference>
<dbReference type="InterPro" id="IPR001962">
    <property type="entry name" value="Asn_synthase"/>
</dbReference>
<dbReference type="EMBL" id="JBHRZG010000006">
    <property type="protein sequence ID" value="MFC3832456.1"/>
    <property type="molecule type" value="Genomic_DNA"/>
</dbReference>
<dbReference type="Gene3D" id="3.60.20.10">
    <property type="entry name" value="Glutamine Phosphoribosylpyrophosphate, subunit 1, domain 1"/>
    <property type="match status" value="1"/>
</dbReference>
<gene>
    <name evidence="5" type="ORF">ACFOSB_06255</name>
</gene>
<accession>A0ABV7Z8K3</accession>
<feature type="domain" description="Asparagine synthetase" evidence="4">
    <location>
        <begin position="199"/>
        <end position="283"/>
    </location>
</feature>
<comment type="pathway">
    <text evidence="1">Amino-acid biosynthesis; L-asparagine biosynthesis; L-asparagine from L-aspartate (L-Gln route): step 1/1.</text>
</comment>